<reference evidence="2" key="1">
    <citation type="submission" date="2016-10" db="EMBL/GenBank/DDBJ databases">
        <authorList>
            <person name="Varghese N."/>
            <person name="Submissions S."/>
        </authorList>
    </citation>
    <scope>NUCLEOTIDE SEQUENCE [LARGE SCALE GENOMIC DNA]</scope>
    <source>
        <strain evidence="2">DSM 24536</strain>
    </source>
</reference>
<dbReference type="STRING" id="990371.SAMN05421813_10798"/>
<protein>
    <submittedName>
        <fullName evidence="1">Uncharacterized protein</fullName>
    </submittedName>
</protein>
<proteinExistence type="predicted"/>
<sequence>MFNGYFNHVGFMTQEFSDKKNPLRFGEDFKY</sequence>
<evidence type="ECO:0000313" key="2">
    <source>
        <dbReference type="Proteomes" id="UP000199226"/>
    </source>
</evidence>
<dbReference type="AlphaFoldDB" id="A0A1G9R7A3"/>
<accession>A0A1G9R7A3</accession>
<dbReference type="EMBL" id="FNHH01000007">
    <property type="protein sequence ID" value="SDM18315.1"/>
    <property type="molecule type" value="Genomic_DNA"/>
</dbReference>
<organism evidence="1 2">
    <name type="scientific">Daejeonella rubra</name>
    <dbReference type="NCBI Taxonomy" id="990371"/>
    <lineage>
        <taxon>Bacteria</taxon>
        <taxon>Pseudomonadati</taxon>
        <taxon>Bacteroidota</taxon>
        <taxon>Sphingobacteriia</taxon>
        <taxon>Sphingobacteriales</taxon>
        <taxon>Sphingobacteriaceae</taxon>
        <taxon>Daejeonella</taxon>
    </lineage>
</organism>
<dbReference type="Proteomes" id="UP000199226">
    <property type="component" value="Unassembled WGS sequence"/>
</dbReference>
<keyword evidence="2" id="KW-1185">Reference proteome</keyword>
<name>A0A1G9R7A3_9SPHI</name>
<evidence type="ECO:0000313" key="1">
    <source>
        <dbReference type="EMBL" id="SDM18315.1"/>
    </source>
</evidence>
<gene>
    <name evidence="1" type="ORF">SAMN05421813_10798</name>
</gene>